<gene>
    <name evidence="2" type="ORF">SAMN05444359_12717</name>
</gene>
<protein>
    <submittedName>
        <fullName evidence="2">Uncharacterized protein</fullName>
    </submittedName>
</protein>
<dbReference type="InParanoid" id="A0A1H9M557"/>
<evidence type="ECO:0000313" key="2">
    <source>
        <dbReference type="EMBL" id="SER18774.1"/>
    </source>
</evidence>
<keyword evidence="1" id="KW-0732">Signal</keyword>
<reference evidence="3" key="1">
    <citation type="submission" date="2016-10" db="EMBL/GenBank/DDBJ databases">
        <authorList>
            <person name="Varghese N."/>
            <person name="Submissions S."/>
        </authorList>
    </citation>
    <scope>NUCLEOTIDE SEQUENCE [LARGE SCALE GENOMIC DNA]</scope>
    <source>
        <strain evidence="3">DSM 24740</strain>
    </source>
</reference>
<name>A0A1H9M557_9BACT</name>
<feature type="signal peptide" evidence="1">
    <location>
        <begin position="1"/>
        <end position="19"/>
    </location>
</feature>
<proteinExistence type="predicted"/>
<evidence type="ECO:0000256" key="1">
    <source>
        <dbReference type="SAM" id="SignalP"/>
    </source>
</evidence>
<organism evidence="2 3">
    <name type="scientific">Neolewinella agarilytica</name>
    <dbReference type="NCBI Taxonomy" id="478744"/>
    <lineage>
        <taxon>Bacteria</taxon>
        <taxon>Pseudomonadati</taxon>
        <taxon>Bacteroidota</taxon>
        <taxon>Saprospiria</taxon>
        <taxon>Saprospirales</taxon>
        <taxon>Lewinellaceae</taxon>
        <taxon>Neolewinella</taxon>
    </lineage>
</organism>
<accession>A0A1H9M557</accession>
<keyword evidence="3" id="KW-1185">Reference proteome</keyword>
<dbReference type="RefSeq" id="WP_090172017.1">
    <property type="nucleotide sequence ID" value="NZ_FOFB01000027.1"/>
</dbReference>
<sequence length="385" mass="43337">MLRPLLALFLLLLLCVGCDDIPRTGGQVNGPKPVLVGPAFTEFNSNGPEAGPLSISDNSRLHSYHAMLDHPDDFGWAVNEDGPAFVTTIEHDTEVSLHQRGYCLFLGRSRVQGAPADAEPDLLTAIVFEWTDRWELRMAANFSPPDYYVVEELLKPPVKSDRQVLFGSLSRRRTGNGYRRQVDVFLFNGTQLRMALMEFGDARKSKPLLEGEGELPPIYEVANEYEHYLIIDGDSTKILRHLNMGFYEAEADELSRESSILRDYLNDVRKERWALMMTGYGEEIFGYNGSGSISRDSMLKIDRAFGDSLQVLHLRSGNEQRSGSQQGYTQRSGLVYSIGRQKESGRLTAGIWDIGLTVDNNSKIREIRRRLIKPLPVDPFFAGVE</sequence>
<feature type="chain" id="PRO_5011611559" evidence="1">
    <location>
        <begin position="20"/>
        <end position="385"/>
    </location>
</feature>
<dbReference type="AlphaFoldDB" id="A0A1H9M557"/>
<dbReference type="EMBL" id="FOFB01000027">
    <property type="protein sequence ID" value="SER18774.1"/>
    <property type="molecule type" value="Genomic_DNA"/>
</dbReference>
<evidence type="ECO:0000313" key="3">
    <source>
        <dbReference type="Proteomes" id="UP000199021"/>
    </source>
</evidence>
<dbReference type="Proteomes" id="UP000199021">
    <property type="component" value="Unassembled WGS sequence"/>
</dbReference>